<dbReference type="Proteomes" id="UP000249789">
    <property type="component" value="Unassembled WGS sequence"/>
</dbReference>
<organism evidence="1 2">
    <name type="scientific">Aspergillus fijiensis CBS 313.89</name>
    <dbReference type="NCBI Taxonomy" id="1448319"/>
    <lineage>
        <taxon>Eukaryota</taxon>
        <taxon>Fungi</taxon>
        <taxon>Dikarya</taxon>
        <taxon>Ascomycota</taxon>
        <taxon>Pezizomycotina</taxon>
        <taxon>Eurotiomycetes</taxon>
        <taxon>Eurotiomycetidae</taxon>
        <taxon>Eurotiales</taxon>
        <taxon>Aspergillaceae</taxon>
        <taxon>Aspergillus</taxon>
    </lineage>
</organism>
<keyword evidence="2" id="KW-1185">Reference proteome</keyword>
<sequence>MEPPVHPQAPREPGLPADEEIANFNLTDVYAVLSKIESTDQYIVAWEAAAGKGSAANMRHREGRRLRYKLDDKRKVLRAAANELSRDQIRRLTILEMPPEVLLKAFEYFRHPGVEPGLVGWSWPELNANEHSYQRERQNLCDARLVCRAFEACASPILFSFVAVSLSQASLDRFVALSRCPGLARAVRGVLIRLPYRPPELAADFVRFYQHRSRLEPYAHLAGLTMPEHRAAFLRAHAGYGRAHEEQHQLIASGDFVRTVTQSVGGMPNVITLGVTDRENTIMDYARYVEYAKEGQPEPGHLHTRLLDPLPWRHTEHPPARILFELPVALQATGCALQHVSLDSLRLVDAFPSATGPDLGTLDSFSQLRAACQDLRSVSIGDPNEWWAGSRGELLAFDRAAATEYLHALLSSRRVERVQIALRPMLGPDSQSFAHEFDVGPLVRRVQWPCLRELSLMCVVMAEDDLRELLAHLESSSLQRISLAYVHFRAGSWPDLLDTWREAVRENRYRHPLRITFNSPSEREKSYDYAFTWQRAAMYVVGAPGVFSNPFRPRNAWTKIDSAEDSE</sequence>
<evidence type="ECO:0000313" key="1">
    <source>
        <dbReference type="EMBL" id="RAK81593.1"/>
    </source>
</evidence>
<protein>
    <submittedName>
        <fullName evidence="1">Uncharacterized protein</fullName>
    </submittedName>
</protein>
<dbReference type="AlphaFoldDB" id="A0A8G1S086"/>
<name>A0A8G1S086_9EURO</name>
<reference evidence="1 2" key="1">
    <citation type="submission" date="2018-02" db="EMBL/GenBank/DDBJ databases">
        <title>The genomes of Aspergillus section Nigri reveals drivers in fungal speciation.</title>
        <authorList>
            <consortium name="DOE Joint Genome Institute"/>
            <person name="Vesth T.C."/>
            <person name="Nybo J."/>
            <person name="Theobald S."/>
            <person name="Brandl J."/>
            <person name="Frisvad J.C."/>
            <person name="Nielsen K.F."/>
            <person name="Lyhne E.K."/>
            <person name="Kogle M.E."/>
            <person name="Kuo A."/>
            <person name="Riley R."/>
            <person name="Clum A."/>
            <person name="Nolan M."/>
            <person name="Lipzen A."/>
            <person name="Salamov A."/>
            <person name="Henrissat B."/>
            <person name="Wiebenga A."/>
            <person name="De vries R.P."/>
            <person name="Grigoriev I.V."/>
            <person name="Mortensen U.H."/>
            <person name="Andersen M.R."/>
            <person name="Baker S.E."/>
        </authorList>
    </citation>
    <scope>NUCLEOTIDE SEQUENCE [LARGE SCALE GENOMIC DNA]</scope>
    <source>
        <strain evidence="1 2">CBS 313.89</strain>
    </source>
</reference>
<dbReference type="GeneID" id="63865624"/>
<dbReference type="RefSeq" id="XP_040805603.1">
    <property type="nucleotide sequence ID" value="XM_040948291.1"/>
</dbReference>
<evidence type="ECO:0000313" key="2">
    <source>
        <dbReference type="Proteomes" id="UP000249789"/>
    </source>
</evidence>
<proteinExistence type="predicted"/>
<accession>A0A8G1S086</accession>
<dbReference type="EMBL" id="KZ824625">
    <property type="protein sequence ID" value="RAK81593.1"/>
    <property type="molecule type" value="Genomic_DNA"/>
</dbReference>
<dbReference type="OrthoDB" id="3759773at2759"/>
<dbReference type="VEuPathDB" id="FungiDB:BO72DRAFT_492421"/>
<gene>
    <name evidence="1" type="ORF">BO72DRAFT_492421</name>
</gene>